<feature type="transmembrane region" description="Helical" evidence="1">
    <location>
        <begin position="86"/>
        <end position="110"/>
    </location>
</feature>
<dbReference type="RefSeq" id="WP_289388284.1">
    <property type="nucleotide sequence ID" value="NZ_JAUCBM010000010.1"/>
</dbReference>
<proteinExistence type="predicted"/>
<dbReference type="EMBL" id="JBHTMA010000004">
    <property type="protein sequence ID" value="MFD1225846.1"/>
    <property type="molecule type" value="Genomic_DNA"/>
</dbReference>
<keyword evidence="1" id="KW-1133">Transmembrane helix</keyword>
<evidence type="ECO:0000313" key="3">
    <source>
        <dbReference type="Proteomes" id="UP001597263"/>
    </source>
</evidence>
<feature type="transmembrane region" description="Helical" evidence="1">
    <location>
        <begin position="220"/>
        <end position="238"/>
    </location>
</feature>
<keyword evidence="1" id="KW-0472">Membrane</keyword>
<protein>
    <submittedName>
        <fullName evidence="2">O-antigen ligase family protein</fullName>
    </submittedName>
</protein>
<dbReference type="Proteomes" id="UP001597263">
    <property type="component" value="Unassembled WGS sequence"/>
</dbReference>
<feature type="transmembrane region" description="Helical" evidence="1">
    <location>
        <begin position="183"/>
        <end position="205"/>
    </location>
</feature>
<keyword evidence="2" id="KW-0436">Ligase</keyword>
<sequence length="483" mass="50681">MSKLSSHSRKNMDLLVRGSGMHNHLGAAHMVLFDYASLAGALALRLASGPTANLSYLVVAVYALLGRSHAVRALAMSWLFTMINPGIAPAASAGAIGRYSILLAAALSALIHSGMFSSRPILRPFTLATILLGLFIILHSMMFSPIVDVSVLKGISWSLVMATSISVWCGLSAREREEVSEQIFWGLVIMLLVSLPLAGTSLGYLRNGSGFQGIMNHPQAFGPTMALLGAWAISRLLGAGTRPPLWLLGVAAASLACIVMSEARTAGLSMVLAVGVAVLIGPRLAGRSIRQVLPGLRSARIWIVLLVVSIASVAMAPIIASNFQNYISKSGRAQVNGAQVGGLLQAYERSRGGLMDKMFTNIAEHPLTGIGFGIASELETMDVTRDPVLGLPIGAAIEKGVVPVAILEELGILGAFLVFLWVFRLLRTGARGGIAPLAVCLTVLVLNLGESTLFSPGGLGLLPMILLGWAYANGSPSGRLPHG</sequence>
<feature type="transmembrane region" description="Helical" evidence="1">
    <location>
        <begin position="154"/>
        <end position="171"/>
    </location>
</feature>
<feature type="transmembrane region" description="Helical" evidence="1">
    <location>
        <begin position="56"/>
        <end position="80"/>
    </location>
</feature>
<feature type="transmembrane region" description="Helical" evidence="1">
    <location>
        <begin position="430"/>
        <end position="448"/>
    </location>
</feature>
<feature type="transmembrane region" description="Helical" evidence="1">
    <location>
        <begin position="25"/>
        <end position="44"/>
    </location>
</feature>
<feature type="transmembrane region" description="Helical" evidence="1">
    <location>
        <begin position="245"/>
        <end position="261"/>
    </location>
</feature>
<organism evidence="2 3">
    <name type="scientific">Pseudochrobactrum kiredjianiae</name>
    <dbReference type="NCBI Taxonomy" id="386305"/>
    <lineage>
        <taxon>Bacteria</taxon>
        <taxon>Pseudomonadati</taxon>
        <taxon>Pseudomonadota</taxon>
        <taxon>Alphaproteobacteria</taxon>
        <taxon>Hyphomicrobiales</taxon>
        <taxon>Brucellaceae</taxon>
        <taxon>Pseudochrobactrum</taxon>
    </lineage>
</organism>
<feature type="transmembrane region" description="Helical" evidence="1">
    <location>
        <begin position="122"/>
        <end position="142"/>
    </location>
</feature>
<accession>A0ABW3UZT7</accession>
<comment type="caution">
    <text evidence="2">The sequence shown here is derived from an EMBL/GenBank/DDBJ whole genome shotgun (WGS) entry which is preliminary data.</text>
</comment>
<feature type="transmembrane region" description="Helical" evidence="1">
    <location>
        <begin position="267"/>
        <end position="286"/>
    </location>
</feature>
<feature type="transmembrane region" description="Helical" evidence="1">
    <location>
        <begin position="401"/>
        <end position="423"/>
    </location>
</feature>
<dbReference type="GO" id="GO:0016874">
    <property type="term" value="F:ligase activity"/>
    <property type="evidence" value="ECO:0007669"/>
    <property type="project" value="UniProtKB-KW"/>
</dbReference>
<keyword evidence="3" id="KW-1185">Reference proteome</keyword>
<name>A0ABW3UZT7_9HYPH</name>
<evidence type="ECO:0000256" key="1">
    <source>
        <dbReference type="SAM" id="Phobius"/>
    </source>
</evidence>
<reference evidence="3" key="1">
    <citation type="journal article" date="2019" name="Int. J. Syst. Evol. Microbiol.">
        <title>The Global Catalogue of Microorganisms (GCM) 10K type strain sequencing project: providing services to taxonomists for standard genome sequencing and annotation.</title>
        <authorList>
            <consortium name="The Broad Institute Genomics Platform"/>
            <consortium name="The Broad Institute Genome Sequencing Center for Infectious Disease"/>
            <person name="Wu L."/>
            <person name="Ma J."/>
        </authorList>
    </citation>
    <scope>NUCLEOTIDE SEQUENCE [LARGE SCALE GENOMIC DNA]</scope>
    <source>
        <strain evidence="3">CCUG 49584</strain>
    </source>
</reference>
<evidence type="ECO:0000313" key="2">
    <source>
        <dbReference type="EMBL" id="MFD1225846.1"/>
    </source>
</evidence>
<gene>
    <name evidence="2" type="ORF">ACFQ35_01395</name>
</gene>
<keyword evidence="1" id="KW-0812">Transmembrane</keyword>
<feature type="transmembrane region" description="Helical" evidence="1">
    <location>
        <begin position="298"/>
        <end position="320"/>
    </location>
</feature>